<dbReference type="RefSeq" id="WP_165992185.1">
    <property type="nucleotide sequence ID" value="NZ_JAMYZY010000022.1"/>
</dbReference>
<organism evidence="1 2">
    <name type="scientific">Acetobacter lambici</name>
    <dbReference type="NCBI Taxonomy" id="1332824"/>
    <lineage>
        <taxon>Bacteria</taxon>
        <taxon>Pseudomonadati</taxon>
        <taxon>Pseudomonadota</taxon>
        <taxon>Alphaproteobacteria</taxon>
        <taxon>Acetobacterales</taxon>
        <taxon>Acetobacteraceae</taxon>
        <taxon>Acetobacter</taxon>
    </lineage>
</organism>
<evidence type="ECO:0000313" key="1">
    <source>
        <dbReference type="EMBL" id="MCP1259131.1"/>
    </source>
</evidence>
<proteinExistence type="predicted"/>
<sequence length="112" mass="12944">MWTIRANGNGFVLIVDGEEYNFQGYDELLNTIEANNIENRIEILNFFMAFYPEPEWVCIYIEKTGNGIIYGYRNNKNGNIKYVAIDSSGFSTTFHTLEEARYHLNPGLKNGF</sequence>
<accession>A0ABT1F1R4</accession>
<keyword evidence="2" id="KW-1185">Reference proteome</keyword>
<gene>
    <name evidence="1" type="ORF">NKW50_11065</name>
</gene>
<protein>
    <submittedName>
        <fullName evidence="1">Uncharacterized protein</fullName>
    </submittedName>
</protein>
<reference evidence="1 2" key="1">
    <citation type="submission" date="2022-06" db="EMBL/GenBank/DDBJ databases">
        <title>Acetobacer genomes from food samples.</title>
        <authorList>
            <person name="Sombolestani A."/>
        </authorList>
    </citation>
    <scope>NUCLEOTIDE SEQUENCE [LARGE SCALE GENOMIC DNA]</scope>
    <source>
        <strain evidence="1 2">R-83285</strain>
    </source>
</reference>
<comment type="caution">
    <text evidence="1">The sequence shown here is derived from an EMBL/GenBank/DDBJ whole genome shotgun (WGS) entry which is preliminary data.</text>
</comment>
<evidence type="ECO:0000313" key="2">
    <source>
        <dbReference type="Proteomes" id="UP001523528"/>
    </source>
</evidence>
<dbReference type="Proteomes" id="UP001523528">
    <property type="component" value="Unassembled WGS sequence"/>
</dbReference>
<name>A0ABT1F1R4_9PROT</name>
<dbReference type="EMBL" id="JAMYZZ010000022">
    <property type="protein sequence ID" value="MCP1259131.1"/>
    <property type="molecule type" value="Genomic_DNA"/>
</dbReference>